<name>A0A931NG03_9BURK</name>
<feature type="chain" id="PRO_5036904923" evidence="1">
    <location>
        <begin position="20"/>
        <end position="93"/>
    </location>
</feature>
<evidence type="ECO:0000256" key="1">
    <source>
        <dbReference type="SAM" id="SignalP"/>
    </source>
</evidence>
<sequence>MTKTLLLALLASLSLSAAAADLTEAEVKKIDADQAKITLKHGEIKNLDMPPMTMVFGVKDKTLLAKAKPGDKVRVRIEKDGARYVVTVLEAAP</sequence>
<comment type="caution">
    <text evidence="2">The sequence shown here is derived from an EMBL/GenBank/DDBJ whole genome shotgun (WGS) entry which is preliminary data.</text>
</comment>
<organism evidence="2 3">
    <name type="scientific">Inhella proteolytica</name>
    <dbReference type="NCBI Taxonomy" id="2795029"/>
    <lineage>
        <taxon>Bacteria</taxon>
        <taxon>Pseudomonadati</taxon>
        <taxon>Pseudomonadota</taxon>
        <taxon>Betaproteobacteria</taxon>
        <taxon>Burkholderiales</taxon>
        <taxon>Sphaerotilaceae</taxon>
        <taxon>Inhella</taxon>
    </lineage>
</organism>
<keyword evidence="1" id="KW-0732">Signal</keyword>
<keyword evidence="3" id="KW-1185">Reference proteome</keyword>
<dbReference type="Gene3D" id="2.40.50.320">
    <property type="entry name" value="Copper binding periplasmic protein CusF"/>
    <property type="match status" value="1"/>
</dbReference>
<reference evidence="2" key="1">
    <citation type="submission" date="2020-12" db="EMBL/GenBank/DDBJ databases">
        <title>The genome sequence of Inhella sp. 1Y17.</title>
        <authorList>
            <person name="Liu Y."/>
        </authorList>
    </citation>
    <scope>NUCLEOTIDE SEQUENCE</scope>
    <source>
        <strain evidence="2">1Y17</strain>
    </source>
</reference>
<proteinExistence type="predicted"/>
<dbReference type="InterPro" id="IPR042230">
    <property type="entry name" value="CusF_sf"/>
</dbReference>
<protein>
    <submittedName>
        <fullName evidence="2">Copper-binding protein</fullName>
    </submittedName>
</protein>
<evidence type="ECO:0000313" key="3">
    <source>
        <dbReference type="Proteomes" id="UP000613266"/>
    </source>
</evidence>
<dbReference type="RefSeq" id="WP_198109787.1">
    <property type="nucleotide sequence ID" value="NZ_JAEDAK010000002.1"/>
</dbReference>
<dbReference type="AlphaFoldDB" id="A0A931NG03"/>
<dbReference type="Proteomes" id="UP000613266">
    <property type="component" value="Unassembled WGS sequence"/>
</dbReference>
<feature type="signal peptide" evidence="1">
    <location>
        <begin position="1"/>
        <end position="19"/>
    </location>
</feature>
<dbReference type="Pfam" id="PF11604">
    <property type="entry name" value="CusF_Ec"/>
    <property type="match status" value="1"/>
</dbReference>
<dbReference type="InterPro" id="IPR021647">
    <property type="entry name" value="CusF_Ec"/>
</dbReference>
<evidence type="ECO:0000313" key="2">
    <source>
        <dbReference type="EMBL" id="MBH9576183.1"/>
    </source>
</evidence>
<gene>
    <name evidence="2" type="ORF">I7X39_04605</name>
</gene>
<accession>A0A931NG03</accession>
<dbReference type="EMBL" id="JAEDAK010000002">
    <property type="protein sequence ID" value="MBH9576183.1"/>
    <property type="molecule type" value="Genomic_DNA"/>
</dbReference>